<comment type="similarity">
    <text evidence="1">Belongs to the metallo-dependent hydrolases superfamily.</text>
</comment>
<proteinExistence type="inferred from homology"/>
<dbReference type="Pfam" id="PF04909">
    <property type="entry name" value="Amidohydro_2"/>
    <property type="match status" value="1"/>
</dbReference>
<reference evidence="3" key="1">
    <citation type="submission" date="2020-01" db="EMBL/GenBank/DDBJ databases">
        <title>Genome Sequencing of Three Apophysomyces-Like Fungal Strains Confirms a Novel Fungal Genus in the Mucoromycota with divergent Burkholderia-like Endosymbiotic Bacteria.</title>
        <authorList>
            <person name="Stajich J.E."/>
            <person name="Macias A.M."/>
            <person name="Carter-House D."/>
            <person name="Lovett B."/>
            <person name="Kasson L.R."/>
            <person name="Berry K."/>
            <person name="Grigoriev I."/>
            <person name="Chang Y."/>
            <person name="Spatafora J."/>
            <person name="Kasson M.T."/>
        </authorList>
    </citation>
    <scope>NUCLEOTIDE SEQUENCE</scope>
    <source>
        <strain evidence="3">NRRL A-21654</strain>
    </source>
</reference>
<evidence type="ECO:0000256" key="1">
    <source>
        <dbReference type="ARBA" id="ARBA00038310"/>
    </source>
</evidence>
<feature type="domain" description="Amidohydrolase-related" evidence="2">
    <location>
        <begin position="10"/>
        <end position="302"/>
    </location>
</feature>
<accession>A0A8H7BKN9</accession>
<keyword evidence="4" id="KW-1185">Reference proteome</keyword>
<evidence type="ECO:0000313" key="3">
    <source>
        <dbReference type="EMBL" id="KAF7721245.1"/>
    </source>
</evidence>
<dbReference type="Proteomes" id="UP000605846">
    <property type="component" value="Unassembled WGS sequence"/>
</dbReference>
<dbReference type="PANTHER" id="PTHR43569:SF2">
    <property type="entry name" value="AMIDOHYDROLASE-RELATED DOMAIN-CONTAINING PROTEIN"/>
    <property type="match status" value="1"/>
</dbReference>
<dbReference type="OrthoDB" id="2135488at2759"/>
<dbReference type="SUPFAM" id="SSF51556">
    <property type="entry name" value="Metallo-dependent hydrolases"/>
    <property type="match status" value="1"/>
</dbReference>
<dbReference type="InterPro" id="IPR052350">
    <property type="entry name" value="Metallo-dep_Lactonases"/>
</dbReference>
<dbReference type="EMBL" id="JABAYA010000288">
    <property type="protein sequence ID" value="KAF7721245.1"/>
    <property type="molecule type" value="Genomic_DNA"/>
</dbReference>
<organism evidence="3 4">
    <name type="scientific">Apophysomyces ossiformis</name>
    <dbReference type="NCBI Taxonomy" id="679940"/>
    <lineage>
        <taxon>Eukaryota</taxon>
        <taxon>Fungi</taxon>
        <taxon>Fungi incertae sedis</taxon>
        <taxon>Mucoromycota</taxon>
        <taxon>Mucoromycotina</taxon>
        <taxon>Mucoromycetes</taxon>
        <taxon>Mucorales</taxon>
        <taxon>Mucorineae</taxon>
        <taxon>Mucoraceae</taxon>
        <taxon>Apophysomyces</taxon>
    </lineage>
</organism>
<dbReference type="AlphaFoldDB" id="A0A8H7BKN9"/>
<protein>
    <recommendedName>
        <fullName evidence="2">Amidohydrolase-related domain-containing protein</fullName>
    </recommendedName>
</protein>
<dbReference type="GO" id="GO:0016787">
    <property type="term" value="F:hydrolase activity"/>
    <property type="evidence" value="ECO:0007669"/>
    <property type="project" value="InterPro"/>
</dbReference>
<evidence type="ECO:0000313" key="4">
    <source>
        <dbReference type="Proteomes" id="UP000605846"/>
    </source>
</evidence>
<comment type="caution">
    <text evidence="3">The sequence shown here is derived from an EMBL/GenBank/DDBJ whole genome shotgun (WGS) entry which is preliminary data.</text>
</comment>
<dbReference type="InterPro" id="IPR032466">
    <property type="entry name" value="Metal_Hydrolase"/>
</dbReference>
<gene>
    <name evidence="3" type="ORF">EC973_005008</name>
</gene>
<name>A0A8H7BKN9_9FUNG</name>
<dbReference type="Gene3D" id="3.20.20.140">
    <property type="entry name" value="Metal-dependent hydrolases"/>
    <property type="match status" value="1"/>
</dbReference>
<evidence type="ECO:0000259" key="2">
    <source>
        <dbReference type="Pfam" id="PF04909"/>
    </source>
</evidence>
<sequence length="303" mass="34320">MTCSLPNDIIDTHVHFWHPDKVFIPWLQGVPQSHQRMDADQYSKEVKNIRVCGAIYVEVDADPYHALVEADWIAQYARQLKPSKSFGGIQGIVAHAPIHQGRSVTAYLQLLVRLVGDRLRGIRYITQDPALDPRRMTDTAFIVGTQSLEQFGLSLDLVINSRAAPEQFPPLRELVSQCPRVQFVLDHMAKPPCDSQPGEAAFERWKSEMLTLGQSENVACKVSGLVTESTKQPSADQLRPFVEVAVQAFGKDRIMFGGDWPVCESVAKWQKWVELLSEIVKDWSAEDKHKLFVTNAVRIYRLR</sequence>
<dbReference type="PANTHER" id="PTHR43569">
    <property type="entry name" value="AMIDOHYDROLASE"/>
    <property type="match status" value="1"/>
</dbReference>
<dbReference type="InterPro" id="IPR006680">
    <property type="entry name" value="Amidohydro-rel"/>
</dbReference>